<reference evidence="4 5" key="1">
    <citation type="submission" date="2016-10" db="EMBL/GenBank/DDBJ databases">
        <authorList>
            <person name="de Groot N.N."/>
        </authorList>
    </citation>
    <scope>NUCLEOTIDE SEQUENCE [LARGE SCALE GENOMIC DNA]</scope>
    <source>
        <strain evidence="4 5">S5-249</strain>
    </source>
</reference>
<dbReference type="OrthoDB" id="3771157at2"/>
<sequence length="304" mass="34134">MQLRKDIWRCAIVDAPAAEILGRGSLDGLPLHWLPGSGNLRYLADPFGLWRGGRLHVFAEQFDYRDAVGRIVVSTYDSAFELIEQAVVLQEPWHLSYPYVFEAEGETWMLPEAFGSGGLWLYRATHFPHRWERAHRIELPHVPLDATPYHDGRRWWLFYAPAFPAEARLTQLCAAYADRLVGPWMGYSGNPVLVDPAGARPGGTPLRLDGTLHLPVQDCQGTYGAALRLLRVERLDSEGIVVAPTGMLRAPAGAAPFTDGCHTISAAGAVTLIDVKQTRFSMRGLAMRPMRDLRRLRETIRRRR</sequence>
<dbReference type="SUPFAM" id="SSF75005">
    <property type="entry name" value="Arabinanase/levansucrase/invertase"/>
    <property type="match status" value="1"/>
</dbReference>
<dbReference type="PANTHER" id="PTHR43772">
    <property type="entry name" value="ENDO-1,4-BETA-XYLANASE"/>
    <property type="match status" value="1"/>
</dbReference>
<dbReference type="AlphaFoldDB" id="A0A1I6M5I1"/>
<evidence type="ECO:0000313" key="4">
    <source>
        <dbReference type="EMBL" id="SFS10970.1"/>
    </source>
</evidence>
<gene>
    <name evidence="4" type="ORF">SAMN05192580_3499</name>
</gene>
<evidence type="ECO:0000256" key="1">
    <source>
        <dbReference type="ARBA" id="ARBA00022651"/>
    </source>
</evidence>
<keyword evidence="5" id="KW-1185">Reference proteome</keyword>
<keyword evidence="1" id="KW-0624">Polysaccharide degradation</keyword>
<dbReference type="GO" id="GO:0045493">
    <property type="term" value="P:xylan catabolic process"/>
    <property type="evidence" value="ECO:0007669"/>
    <property type="project" value="UniProtKB-KW"/>
</dbReference>
<dbReference type="InterPro" id="IPR023296">
    <property type="entry name" value="Glyco_hydro_beta-prop_sf"/>
</dbReference>
<dbReference type="PANTHER" id="PTHR43772:SF2">
    <property type="entry name" value="PUTATIVE (AFU_ORTHOLOGUE AFUA_2G04480)-RELATED"/>
    <property type="match status" value="1"/>
</dbReference>
<keyword evidence="1" id="KW-0858">Xylan degradation</keyword>
<dbReference type="Proteomes" id="UP000198824">
    <property type="component" value="Unassembled WGS sequence"/>
</dbReference>
<dbReference type="STRING" id="1166337.SAMN05192580_3499"/>
<evidence type="ECO:0000259" key="3">
    <source>
        <dbReference type="Pfam" id="PF24793"/>
    </source>
</evidence>
<keyword evidence="2" id="KW-0119">Carbohydrate metabolism</keyword>
<dbReference type="EMBL" id="FOZG01000003">
    <property type="protein sequence ID" value="SFS10970.1"/>
    <property type="molecule type" value="Genomic_DNA"/>
</dbReference>
<feature type="domain" description="Glucosamine inositolphosphorylceramide transferase 1 N-terminal" evidence="3">
    <location>
        <begin position="41"/>
        <end position="238"/>
    </location>
</feature>
<accession>A0A1I6M5I1</accession>
<organism evidence="4 5">
    <name type="scientific">Sphingomonas jatrophae</name>
    <dbReference type="NCBI Taxonomy" id="1166337"/>
    <lineage>
        <taxon>Bacteria</taxon>
        <taxon>Pseudomonadati</taxon>
        <taxon>Pseudomonadota</taxon>
        <taxon>Alphaproteobacteria</taxon>
        <taxon>Sphingomonadales</taxon>
        <taxon>Sphingomonadaceae</taxon>
        <taxon>Sphingomonas</taxon>
    </lineage>
</organism>
<dbReference type="InterPro" id="IPR052176">
    <property type="entry name" value="Glycosyl_Hydrlase_43_Enz"/>
</dbReference>
<dbReference type="RefSeq" id="WP_093316481.1">
    <property type="nucleotide sequence ID" value="NZ_FOZG01000003.1"/>
</dbReference>
<name>A0A1I6M5I1_9SPHN</name>
<dbReference type="Pfam" id="PF24793">
    <property type="entry name" value="GINT1_N"/>
    <property type="match status" value="1"/>
</dbReference>
<evidence type="ECO:0000313" key="5">
    <source>
        <dbReference type="Proteomes" id="UP000198824"/>
    </source>
</evidence>
<protein>
    <recommendedName>
        <fullName evidence="3">Glucosamine inositolphosphorylceramide transferase 1 N-terminal domain-containing protein</fullName>
    </recommendedName>
</protein>
<proteinExistence type="predicted"/>
<dbReference type="InterPro" id="IPR056442">
    <property type="entry name" value="GINT1_N"/>
</dbReference>
<evidence type="ECO:0000256" key="2">
    <source>
        <dbReference type="ARBA" id="ARBA00023277"/>
    </source>
</evidence>